<accession>A0A6S6TDC5</accession>
<feature type="domain" description="Nudix hydrolase" evidence="7">
    <location>
        <begin position="44"/>
        <end position="178"/>
    </location>
</feature>
<comment type="cofactor">
    <cofactor evidence="2">
        <name>Mg(2+)</name>
        <dbReference type="ChEBI" id="CHEBI:18420"/>
    </cofactor>
</comment>
<evidence type="ECO:0000256" key="4">
    <source>
        <dbReference type="ARBA" id="ARBA00022801"/>
    </source>
</evidence>
<dbReference type="Gene3D" id="3.90.79.10">
    <property type="entry name" value="Nucleoside Triphosphate Pyrophosphohydrolase"/>
    <property type="match status" value="1"/>
</dbReference>
<dbReference type="PANTHER" id="PTHR12992">
    <property type="entry name" value="NUDIX HYDROLASE"/>
    <property type="match status" value="1"/>
</dbReference>
<evidence type="ECO:0000259" key="7">
    <source>
        <dbReference type="PROSITE" id="PS51462"/>
    </source>
</evidence>
<evidence type="ECO:0000256" key="2">
    <source>
        <dbReference type="ARBA" id="ARBA00001946"/>
    </source>
</evidence>
<comment type="cofactor">
    <cofactor evidence="1">
        <name>Mn(2+)</name>
        <dbReference type="ChEBI" id="CHEBI:29035"/>
    </cofactor>
</comment>
<reference evidence="8" key="1">
    <citation type="submission" date="2020-01" db="EMBL/GenBank/DDBJ databases">
        <authorList>
            <person name="Meier V. D."/>
            <person name="Meier V D."/>
        </authorList>
    </citation>
    <scope>NUCLEOTIDE SEQUENCE</scope>
    <source>
        <strain evidence="8">HLG_WM_MAG_10</strain>
    </source>
</reference>
<keyword evidence="6" id="KW-0464">Manganese</keyword>
<dbReference type="PANTHER" id="PTHR12992:SF11">
    <property type="entry name" value="MITOCHONDRIAL COENZYME A DIPHOSPHATASE NUDT8"/>
    <property type="match status" value="1"/>
</dbReference>
<organism evidence="8">
    <name type="scientific">uncultured Aureispira sp</name>
    <dbReference type="NCBI Taxonomy" id="1331704"/>
    <lineage>
        <taxon>Bacteria</taxon>
        <taxon>Pseudomonadati</taxon>
        <taxon>Bacteroidota</taxon>
        <taxon>Saprospiria</taxon>
        <taxon>Saprospirales</taxon>
        <taxon>Saprospiraceae</taxon>
        <taxon>Aureispira</taxon>
        <taxon>environmental samples</taxon>
    </lineage>
</organism>
<dbReference type="SUPFAM" id="SSF55811">
    <property type="entry name" value="Nudix"/>
    <property type="match status" value="1"/>
</dbReference>
<keyword evidence="5" id="KW-0460">Magnesium</keyword>
<dbReference type="InterPro" id="IPR000086">
    <property type="entry name" value="NUDIX_hydrolase_dom"/>
</dbReference>
<name>A0A6S6TDC5_9BACT</name>
<dbReference type="PROSITE" id="PS51462">
    <property type="entry name" value="NUDIX"/>
    <property type="match status" value="1"/>
</dbReference>
<dbReference type="GO" id="GO:0046872">
    <property type="term" value="F:metal ion binding"/>
    <property type="evidence" value="ECO:0007669"/>
    <property type="project" value="UniProtKB-KW"/>
</dbReference>
<evidence type="ECO:0000256" key="1">
    <source>
        <dbReference type="ARBA" id="ARBA00001936"/>
    </source>
</evidence>
<dbReference type="EMBL" id="CACVAQ010000235">
    <property type="protein sequence ID" value="CAA6816237.1"/>
    <property type="molecule type" value="Genomic_DNA"/>
</dbReference>
<protein>
    <submittedName>
        <fullName evidence="8">Hypothetical nudix hydrolase YeaB</fullName>
    </submittedName>
</protein>
<dbReference type="AlphaFoldDB" id="A0A6S6TDC5"/>
<sequence length="218" mass="24486">MTFIVKLKERLLEPLPGIEAQLKMMSSGLRKNDPEMYQKAAKDAKKACVLLLLFQKEGSWHTVLMERPETPYAHSKQISFPGGGLEDSDADLAAGALRETEEEFGIPRENISLVGRLSQLYIPVSGYLVYPFVGYLKEAPSYAPDPREVAEVIEVKVADLMNPSLRKLTTINTPNGLRLKEVPYFDLNEKIVWGATAMMLNEFSEILARLQEEGHFEA</sequence>
<keyword evidence="4 8" id="KW-0378">Hydrolase</keyword>
<evidence type="ECO:0000256" key="3">
    <source>
        <dbReference type="ARBA" id="ARBA00022723"/>
    </source>
</evidence>
<keyword evidence="3" id="KW-0479">Metal-binding</keyword>
<gene>
    <name evidence="8" type="ORF">HELGO_WM16908</name>
</gene>
<dbReference type="Pfam" id="PF00293">
    <property type="entry name" value="NUDIX"/>
    <property type="match status" value="1"/>
</dbReference>
<evidence type="ECO:0000256" key="6">
    <source>
        <dbReference type="ARBA" id="ARBA00023211"/>
    </source>
</evidence>
<dbReference type="GO" id="GO:0010945">
    <property type="term" value="F:coenzyme A diphosphatase activity"/>
    <property type="evidence" value="ECO:0007669"/>
    <property type="project" value="InterPro"/>
</dbReference>
<dbReference type="InterPro" id="IPR045121">
    <property type="entry name" value="CoAse"/>
</dbReference>
<evidence type="ECO:0000313" key="8">
    <source>
        <dbReference type="EMBL" id="CAA6816237.1"/>
    </source>
</evidence>
<evidence type="ECO:0000256" key="5">
    <source>
        <dbReference type="ARBA" id="ARBA00022842"/>
    </source>
</evidence>
<proteinExistence type="predicted"/>
<dbReference type="CDD" id="cd03426">
    <property type="entry name" value="NUDIX_CoAse_Nudt7"/>
    <property type="match status" value="1"/>
</dbReference>
<dbReference type="InterPro" id="IPR015797">
    <property type="entry name" value="NUDIX_hydrolase-like_dom_sf"/>
</dbReference>